<dbReference type="OrthoDB" id="4225947at2"/>
<dbReference type="Proteomes" id="UP000252004">
    <property type="component" value="Chromosome"/>
</dbReference>
<dbReference type="AlphaFoldDB" id="A0A344TXX7"/>
<keyword evidence="2" id="KW-1185">Reference proteome</keyword>
<proteinExistence type="predicted"/>
<reference evidence="1 2" key="1">
    <citation type="submission" date="2018-01" db="EMBL/GenBank/DDBJ databases">
        <title>Draft genome Sequence of streptomyces globosus LZH-48.</title>
        <authorList>
            <person name="Ran K."/>
            <person name="Li Z."/>
            <person name="Wei S."/>
            <person name="Dong R."/>
        </authorList>
    </citation>
    <scope>NUCLEOTIDE SEQUENCE [LARGE SCALE GENOMIC DNA]</scope>
    <source>
        <strain evidence="1 2">LZH-48</strain>
    </source>
</reference>
<gene>
    <name evidence="1" type="ORF">C0216_08505</name>
</gene>
<evidence type="ECO:0000313" key="1">
    <source>
        <dbReference type="EMBL" id="AXE23498.1"/>
    </source>
</evidence>
<organism evidence="1 2">
    <name type="scientific">Streptomyces globosus</name>
    <dbReference type="NCBI Taxonomy" id="68209"/>
    <lineage>
        <taxon>Bacteria</taxon>
        <taxon>Bacillati</taxon>
        <taxon>Actinomycetota</taxon>
        <taxon>Actinomycetes</taxon>
        <taxon>Kitasatosporales</taxon>
        <taxon>Streptomycetaceae</taxon>
        <taxon>Streptomyces</taxon>
    </lineage>
</organism>
<dbReference type="RefSeq" id="WP_114054679.1">
    <property type="nucleotide sequence ID" value="NZ_CP030862.1"/>
</dbReference>
<sequence>MSGDSYNFGNVVNMHGGQGNTGMSFGGGAAAGPALSPAAERALLELLPLVQELRTRVPQVAVQRIDESLPALSADAAVSPEQRYNALTAVAGIAATVGAIGQPVVEAVSALLGLLGG</sequence>
<name>A0A344TXX7_9ACTN</name>
<evidence type="ECO:0000313" key="2">
    <source>
        <dbReference type="Proteomes" id="UP000252004"/>
    </source>
</evidence>
<accession>A0A344TXX7</accession>
<protein>
    <submittedName>
        <fullName evidence="1">Uncharacterized protein</fullName>
    </submittedName>
</protein>
<dbReference type="KEGG" id="sgz:C0216_08505"/>
<dbReference type="EMBL" id="CP030862">
    <property type="protein sequence ID" value="AXE23498.1"/>
    <property type="molecule type" value="Genomic_DNA"/>
</dbReference>